<evidence type="ECO:0000256" key="1">
    <source>
        <dbReference type="ARBA" id="ARBA00023015"/>
    </source>
</evidence>
<name>A0A1A2UKK7_MYCSC</name>
<protein>
    <recommendedName>
        <fullName evidence="4">HTH araC/xylS-type domain-containing protein</fullName>
    </recommendedName>
</protein>
<gene>
    <name evidence="5" type="ORF">A5679_25285</name>
</gene>
<feature type="domain" description="HTH araC/xylS-type" evidence="4">
    <location>
        <begin position="214"/>
        <end position="314"/>
    </location>
</feature>
<organism evidence="5 6">
    <name type="scientific">Mycobacterium scrofulaceum</name>
    <dbReference type="NCBI Taxonomy" id="1783"/>
    <lineage>
        <taxon>Bacteria</taxon>
        <taxon>Bacillati</taxon>
        <taxon>Actinomycetota</taxon>
        <taxon>Actinomycetes</taxon>
        <taxon>Mycobacteriales</taxon>
        <taxon>Mycobacteriaceae</taxon>
        <taxon>Mycobacterium</taxon>
    </lineage>
</organism>
<dbReference type="Gene3D" id="1.10.10.60">
    <property type="entry name" value="Homeodomain-like"/>
    <property type="match status" value="1"/>
</dbReference>
<dbReference type="SMART" id="SM00342">
    <property type="entry name" value="HTH_ARAC"/>
    <property type="match status" value="1"/>
</dbReference>
<dbReference type="PRINTS" id="PR00032">
    <property type="entry name" value="HTHARAC"/>
</dbReference>
<comment type="caution">
    <text evidence="5">The sequence shown here is derived from an EMBL/GenBank/DDBJ whole genome shotgun (WGS) entry which is preliminary data.</text>
</comment>
<dbReference type="EMBL" id="LZJY01000375">
    <property type="protein sequence ID" value="OBH89154.1"/>
    <property type="molecule type" value="Genomic_DNA"/>
</dbReference>
<dbReference type="RefSeq" id="WP_067309939.1">
    <property type="nucleotide sequence ID" value="NZ_LZJY01000375.1"/>
</dbReference>
<dbReference type="InterPro" id="IPR018062">
    <property type="entry name" value="HTH_AraC-typ_CS"/>
</dbReference>
<evidence type="ECO:0000313" key="6">
    <source>
        <dbReference type="Proteomes" id="UP000092207"/>
    </source>
</evidence>
<reference evidence="5 6" key="1">
    <citation type="submission" date="2016-06" db="EMBL/GenBank/DDBJ databases">
        <authorList>
            <person name="Kjaerup R.B."/>
            <person name="Dalgaard T.S."/>
            <person name="Juul-Madsen H.R."/>
        </authorList>
    </citation>
    <scope>NUCLEOTIDE SEQUENCE [LARGE SCALE GENOMIC DNA]</scope>
    <source>
        <strain evidence="5 6">E2838</strain>
    </source>
</reference>
<dbReference type="Pfam" id="PF14525">
    <property type="entry name" value="AraC_binding_2"/>
    <property type="match status" value="1"/>
</dbReference>
<dbReference type="GO" id="GO:0043565">
    <property type="term" value="F:sequence-specific DNA binding"/>
    <property type="evidence" value="ECO:0007669"/>
    <property type="project" value="InterPro"/>
</dbReference>
<sequence length="330" mass="36000">MAIVLDTDPVDPVERSDYMHWAMGAAMVSVEWHWVEDGPGATAHGLVTPLGDLTVCVGETTANRVVRTPALARDGAEPTVFVNLQLAGTAMVVQEDREAVLHPGAMALYDSSAPYTLLNAEGMGGEFFQIPHSALALPTELIRKACAVPLIPEHPLATLTFDHLRRVAADPSLFTAVNRDLVAHPSIELLRAVITTQLGYADRAAEPLANTLLVRILDYVSRHLRDPELNAERIAAAHFVSVRHLYKTCADANISLAEHIRTRRLEAARHELGRSDASVTIASVARRHGFSDMSSFSRAFRAAYGLSPREWRGHRLRAGAESEFSPATPQ</sequence>
<evidence type="ECO:0000313" key="5">
    <source>
        <dbReference type="EMBL" id="OBH89154.1"/>
    </source>
</evidence>
<dbReference type="InterPro" id="IPR020449">
    <property type="entry name" value="Tscrpt_reg_AraC-type_HTH"/>
</dbReference>
<proteinExistence type="predicted"/>
<dbReference type="SUPFAM" id="SSF46689">
    <property type="entry name" value="Homeodomain-like"/>
    <property type="match status" value="1"/>
</dbReference>
<dbReference type="InterPro" id="IPR035418">
    <property type="entry name" value="AraC-bd_2"/>
</dbReference>
<evidence type="ECO:0000256" key="2">
    <source>
        <dbReference type="ARBA" id="ARBA00023125"/>
    </source>
</evidence>
<dbReference type="PANTHER" id="PTHR46796">
    <property type="entry name" value="HTH-TYPE TRANSCRIPTIONAL ACTIVATOR RHAS-RELATED"/>
    <property type="match status" value="1"/>
</dbReference>
<dbReference type="PROSITE" id="PS01124">
    <property type="entry name" value="HTH_ARAC_FAMILY_2"/>
    <property type="match status" value="1"/>
</dbReference>
<dbReference type="PROSITE" id="PS00041">
    <property type="entry name" value="HTH_ARAC_FAMILY_1"/>
    <property type="match status" value="1"/>
</dbReference>
<dbReference type="Proteomes" id="UP000092207">
    <property type="component" value="Unassembled WGS sequence"/>
</dbReference>
<dbReference type="InterPro" id="IPR050204">
    <property type="entry name" value="AraC_XylS_family_regulators"/>
</dbReference>
<evidence type="ECO:0000259" key="4">
    <source>
        <dbReference type="PROSITE" id="PS01124"/>
    </source>
</evidence>
<dbReference type="GO" id="GO:0003700">
    <property type="term" value="F:DNA-binding transcription factor activity"/>
    <property type="evidence" value="ECO:0007669"/>
    <property type="project" value="InterPro"/>
</dbReference>
<evidence type="ECO:0000256" key="3">
    <source>
        <dbReference type="ARBA" id="ARBA00023163"/>
    </source>
</evidence>
<dbReference type="Pfam" id="PF12833">
    <property type="entry name" value="HTH_18"/>
    <property type="match status" value="1"/>
</dbReference>
<keyword evidence="1" id="KW-0805">Transcription regulation</keyword>
<accession>A0A1A2UKK7</accession>
<dbReference type="InterPro" id="IPR018060">
    <property type="entry name" value="HTH_AraC"/>
</dbReference>
<dbReference type="PANTHER" id="PTHR46796:SF6">
    <property type="entry name" value="ARAC SUBFAMILY"/>
    <property type="match status" value="1"/>
</dbReference>
<keyword evidence="3" id="KW-0804">Transcription</keyword>
<dbReference type="InterPro" id="IPR009057">
    <property type="entry name" value="Homeodomain-like_sf"/>
</dbReference>
<dbReference type="AlphaFoldDB" id="A0A1A2UKK7"/>
<keyword evidence="2" id="KW-0238">DNA-binding</keyword>